<gene>
    <name evidence="3" type="ORF">BT63DRAFT_413506</name>
</gene>
<dbReference type="GO" id="GO:0000470">
    <property type="term" value="P:maturation of LSU-rRNA"/>
    <property type="evidence" value="ECO:0007669"/>
    <property type="project" value="TreeGrafter"/>
</dbReference>
<dbReference type="OrthoDB" id="264354at2759"/>
<feature type="domain" description="Brix" evidence="2">
    <location>
        <begin position="248"/>
        <end position="454"/>
    </location>
</feature>
<accession>A0A6A6UDQ5</accession>
<feature type="compositionally biased region" description="Acidic residues" evidence="1">
    <location>
        <begin position="169"/>
        <end position="179"/>
    </location>
</feature>
<dbReference type="EMBL" id="MU004235">
    <property type="protein sequence ID" value="KAF2669034.1"/>
    <property type="molecule type" value="Genomic_DNA"/>
</dbReference>
<dbReference type="InterPro" id="IPR044281">
    <property type="entry name" value="IMP4/RPF1"/>
</dbReference>
<dbReference type="PROSITE" id="PS50833">
    <property type="entry name" value="BRIX"/>
    <property type="match status" value="1"/>
</dbReference>
<feature type="compositionally biased region" description="Polar residues" evidence="1">
    <location>
        <begin position="201"/>
        <end position="216"/>
    </location>
</feature>
<feature type="compositionally biased region" description="Basic and acidic residues" evidence="1">
    <location>
        <begin position="31"/>
        <end position="59"/>
    </location>
</feature>
<feature type="compositionally biased region" description="Acidic residues" evidence="1">
    <location>
        <begin position="128"/>
        <end position="142"/>
    </location>
</feature>
<proteinExistence type="predicted"/>
<organism evidence="3 4">
    <name type="scientific">Microthyrium microscopicum</name>
    <dbReference type="NCBI Taxonomy" id="703497"/>
    <lineage>
        <taxon>Eukaryota</taxon>
        <taxon>Fungi</taxon>
        <taxon>Dikarya</taxon>
        <taxon>Ascomycota</taxon>
        <taxon>Pezizomycotina</taxon>
        <taxon>Dothideomycetes</taxon>
        <taxon>Dothideomycetes incertae sedis</taxon>
        <taxon>Microthyriales</taxon>
        <taxon>Microthyriaceae</taxon>
        <taxon>Microthyrium</taxon>
    </lineage>
</organism>
<evidence type="ECO:0000256" key="1">
    <source>
        <dbReference type="SAM" id="MobiDB-lite"/>
    </source>
</evidence>
<feature type="region of interest" description="Disordered" evidence="1">
    <location>
        <begin position="100"/>
        <end position="216"/>
    </location>
</feature>
<keyword evidence="4" id="KW-1185">Reference proteome</keyword>
<dbReference type="PANTHER" id="PTHR22734">
    <property type="entry name" value="U3 SMALL NUCLEOLAR RIBONUCLEOPROTEIN PROTEIN IMP4"/>
    <property type="match status" value="1"/>
</dbReference>
<dbReference type="GO" id="GO:0005730">
    <property type="term" value="C:nucleolus"/>
    <property type="evidence" value="ECO:0007669"/>
    <property type="project" value="TreeGrafter"/>
</dbReference>
<feature type="region of interest" description="Disordered" evidence="1">
    <location>
        <begin position="31"/>
        <end position="82"/>
    </location>
</feature>
<dbReference type="Pfam" id="PF04427">
    <property type="entry name" value="Brix"/>
    <property type="match status" value="1"/>
</dbReference>
<evidence type="ECO:0000313" key="3">
    <source>
        <dbReference type="EMBL" id="KAF2669034.1"/>
    </source>
</evidence>
<dbReference type="SMART" id="SM00879">
    <property type="entry name" value="Brix"/>
    <property type="match status" value="1"/>
</dbReference>
<dbReference type="GO" id="GO:0042134">
    <property type="term" value="F:rRNA primary transcript binding"/>
    <property type="evidence" value="ECO:0007669"/>
    <property type="project" value="InterPro"/>
</dbReference>
<dbReference type="Proteomes" id="UP000799302">
    <property type="component" value="Unassembled WGS sequence"/>
</dbReference>
<sequence>MAPPKLSAKSALGYKFANKDRRKTFHINQKRARDTIKRDARFARKREEAKNPELGEQRRARNKPFTIDSKRKWDDIAGDDMDPVLGQAIDLEEFSKRRRLSEFDTLEDTNHEEAGDTSGWEGLSDADSMLEDSEEEDGEEGEESKKQAETNGVGKKTAMVKKKPHAVEIDTEEQDDEADDIKAFSDDEFVEPTQEEEANANREQSPTGSIAPSLAQSIPMSTTSTRLDLTPESLIAKFPALFNPTADPKVLITTSLNSNLHDQARILTTIFPNSSYVRRTAHRFGHKYSVREISKFAANRDFTTLIILMEDQKRPCGLDVVHLPAGPMFHFSITNWVDGRRILGHGNATDHNPELIIHNFKTPLGVLTAALFQSMFPAHPELQGRQVVTMHNQRDYIFVRRHRYVFRDKRATEKSVVDAEGKPIKGVEDIRAGLQELGPRFTLKLRRVDKAIQKASGQEWTWKGKTDRIRTKFQL</sequence>
<reference evidence="3" key="1">
    <citation type="journal article" date="2020" name="Stud. Mycol.">
        <title>101 Dothideomycetes genomes: a test case for predicting lifestyles and emergence of pathogens.</title>
        <authorList>
            <person name="Haridas S."/>
            <person name="Albert R."/>
            <person name="Binder M."/>
            <person name="Bloem J."/>
            <person name="Labutti K."/>
            <person name="Salamov A."/>
            <person name="Andreopoulos B."/>
            <person name="Baker S."/>
            <person name="Barry K."/>
            <person name="Bills G."/>
            <person name="Bluhm B."/>
            <person name="Cannon C."/>
            <person name="Castanera R."/>
            <person name="Culley D."/>
            <person name="Daum C."/>
            <person name="Ezra D."/>
            <person name="Gonzalez J."/>
            <person name="Henrissat B."/>
            <person name="Kuo A."/>
            <person name="Liang C."/>
            <person name="Lipzen A."/>
            <person name="Lutzoni F."/>
            <person name="Magnuson J."/>
            <person name="Mondo S."/>
            <person name="Nolan M."/>
            <person name="Ohm R."/>
            <person name="Pangilinan J."/>
            <person name="Park H.-J."/>
            <person name="Ramirez L."/>
            <person name="Alfaro M."/>
            <person name="Sun H."/>
            <person name="Tritt A."/>
            <person name="Yoshinaga Y."/>
            <person name="Zwiers L.-H."/>
            <person name="Turgeon B."/>
            <person name="Goodwin S."/>
            <person name="Spatafora J."/>
            <person name="Crous P."/>
            <person name="Grigoriev I."/>
        </authorList>
    </citation>
    <scope>NUCLEOTIDE SEQUENCE</scope>
    <source>
        <strain evidence="3">CBS 115976</strain>
    </source>
</reference>
<dbReference type="FunFam" id="3.40.50.10480:FF:000005">
    <property type="entry name" value="Similar to RNA processing factor 1"/>
    <property type="match status" value="1"/>
</dbReference>
<dbReference type="AlphaFoldDB" id="A0A6A6UDQ5"/>
<dbReference type="GO" id="GO:0030687">
    <property type="term" value="C:preribosome, large subunit precursor"/>
    <property type="evidence" value="ECO:0007669"/>
    <property type="project" value="TreeGrafter"/>
</dbReference>
<dbReference type="Gene3D" id="3.40.50.10480">
    <property type="entry name" value="Probable brix-domain ribosomal biogenesis protein"/>
    <property type="match status" value="1"/>
</dbReference>
<dbReference type="PANTHER" id="PTHR22734:SF3">
    <property type="entry name" value="RIBOSOME PRODUCTION FACTOR 1"/>
    <property type="match status" value="1"/>
</dbReference>
<evidence type="ECO:0000313" key="4">
    <source>
        <dbReference type="Proteomes" id="UP000799302"/>
    </source>
</evidence>
<protein>
    <submittedName>
        <fullName evidence="3">Brix-domain-containing protein</fullName>
    </submittedName>
</protein>
<dbReference type="SUPFAM" id="SSF52954">
    <property type="entry name" value="Class II aaRS ABD-related"/>
    <property type="match status" value="1"/>
</dbReference>
<dbReference type="InterPro" id="IPR007109">
    <property type="entry name" value="Brix"/>
</dbReference>
<feature type="compositionally biased region" description="Acidic residues" evidence="1">
    <location>
        <begin position="186"/>
        <end position="198"/>
    </location>
</feature>
<name>A0A6A6UDQ5_9PEZI</name>
<dbReference type="GO" id="GO:0000460">
    <property type="term" value="P:maturation of 5.8S rRNA"/>
    <property type="evidence" value="ECO:0007669"/>
    <property type="project" value="TreeGrafter"/>
</dbReference>
<evidence type="ECO:0000259" key="2">
    <source>
        <dbReference type="PROSITE" id="PS50833"/>
    </source>
</evidence>